<sequence length="157" mass="17026">MDRSVEVVNTHISGFSLDYVEALRADQYGWSTLRRLSEPLHTELAALNDAPNPDALARRADRVDLIVGEMNAREMNAGEIYASETNAAEMDAAEMDAAAAPYGASLQDVRRLIEGPGRPGVEGPRIRTQVLPGQGHLAHIHAPELLSRCLDVVGASW</sequence>
<evidence type="ECO:0000313" key="2">
    <source>
        <dbReference type="Proteomes" id="UP000675781"/>
    </source>
</evidence>
<accession>A0A941F0V0</accession>
<dbReference type="EMBL" id="JAGSOG010000296">
    <property type="protein sequence ID" value="MBR7838504.1"/>
    <property type="molecule type" value="Genomic_DNA"/>
</dbReference>
<keyword evidence="2" id="KW-1185">Reference proteome</keyword>
<proteinExistence type="predicted"/>
<dbReference type="RefSeq" id="WP_212532960.1">
    <property type="nucleotide sequence ID" value="NZ_JAGSOG010000296.1"/>
</dbReference>
<evidence type="ECO:0008006" key="3">
    <source>
        <dbReference type="Google" id="ProtNLM"/>
    </source>
</evidence>
<gene>
    <name evidence="1" type="ORF">KDL01_34880</name>
</gene>
<name>A0A941F0V0_9ACTN</name>
<reference evidence="1" key="1">
    <citation type="submission" date="2021-04" db="EMBL/GenBank/DDBJ databases">
        <title>Genome based classification of Actinospica acidithermotolerans sp. nov., an actinobacterium isolated from an Indonesian hot spring.</title>
        <authorList>
            <person name="Kusuma A.B."/>
            <person name="Putra K.E."/>
            <person name="Nafisah S."/>
            <person name="Loh J."/>
            <person name="Nouioui I."/>
            <person name="Goodfellow M."/>
        </authorList>
    </citation>
    <scope>NUCLEOTIDE SEQUENCE</scope>
    <source>
        <strain evidence="1">CSCA 57</strain>
    </source>
</reference>
<evidence type="ECO:0000313" key="1">
    <source>
        <dbReference type="EMBL" id="MBR7838504.1"/>
    </source>
</evidence>
<dbReference type="AlphaFoldDB" id="A0A941F0V0"/>
<comment type="caution">
    <text evidence="1">The sequence shown here is derived from an EMBL/GenBank/DDBJ whole genome shotgun (WGS) entry which is preliminary data.</text>
</comment>
<dbReference type="Proteomes" id="UP000675781">
    <property type="component" value="Unassembled WGS sequence"/>
</dbReference>
<organism evidence="1 2">
    <name type="scientific">Actinospica durhamensis</name>
    <dbReference type="NCBI Taxonomy" id="1508375"/>
    <lineage>
        <taxon>Bacteria</taxon>
        <taxon>Bacillati</taxon>
        <taxon>Actinomycetota</taxon>
        <taxon>Actinomycetes</taxon>
        <taxon>Catenulisporales</taxon>
        <taxon>Actinospicaceae</taxon>
        <taxon>Actinospica</taxon>
    </lineage>
</organism>
<protein>
    <recommendedName>
        <fullName evidence="3">Alpha/beta hydrolase</fullName>
    </recommendedName>
</protein>